<keyword evidence="4" id="KW-1185">Reference proteome</keyword>
<evidence type="ECO:0000313" key="3">
    <source>
        <dbReference type="EMBL" id="PHM65468.1"/>
    </source>
</evidence>
<accession>A0A2D0KQ01</accession>
<evidence type="ECO:0000259" key="2">
    <source>
        <dbReference type="Pfam" id="PF01266"/>
    </source>
</evidence>
<dbReference type="PANTHER" id="PTHR13847:SF289">
    <property type="entry name" value="GLYCINE OXIDASE"/>
    <property type="match status" value="1"/>
</dbReference>
<evidence type="ECO:0000256" key="1">
    <source>
        <dbReference type="ARBA" id="ARBA00023002"/>
    </source>
</evidence>
<gene>
    <name evidence="3" type="ORF">Xsto_02046</name>
</gene>
<dbReference type="SUPFAM" id="SSF51905">
    <property type="entry name" value="FAD/NAD(P)-binding domain"/>
    <property type="match status" value="1"/>
</dbReference>
<comment type="caution">
    <text evidence="3">The sequence shown here is derived from an EMBL/GenBank/DDBJ whole genome shotgun (WGS) entry which is preliminary data.</text>
</comment>
<dbReference type="RefSeq" id="WP_099124986.1">
    <property type="nucleotide sequence ID" value="NZ_CAWNRH010000068.1"/>
</dbReference>
<dbReference type="Gene3D" id="3.30.9.10">
    <property type="entry name" value="D-Amino Acid Oxidase, subunit A, domain 2"/>
    <property type="match status" value="1"/>
</dbReference>
<dbReference type="Proteomes" id="UP000222366">
    <property type="component" value="Unassembled WGS sequence"/>
</dbReference>
<dbReference type="InterPro" id="IPR006076">
    <property type="entry name" value="FAD-dep_OxRdtase"/>
</dbReference>
<evidence type="ECO:0000313" key="4">
    <source>
        <dbReference type="Proteomes" id="UP000222366"/>
    </source>
</evidence>
<dbReference type="GO" id="GO:0005737">
    <property type="term" value="C:cytoplasm"/>
    <property type="evidence" value="ECO:0007669"/>
    <property type="project" value="TreeGrafter"/>
</dbReference>
<dbReference type="Gene3D" id="3.50.50.60">
    <property type="entry name" value="FAD/NAD(P)-binding domain"/>
    <property type="match status" value="1"/>
</dbReference>
<dbReference type="AlphaFoldDB" id="A0A2D0KQ01"/>
<organism evidence="3 4">
    <name type="scientific">Xenorhabdus stockiae</name>
    <dbReference type="NCBI Taxonomy" id="351614"/>
    <lineage>
        <taxon>Bacteria</taxon>
        <taxon>Pseudomonadati</taxon>
        <taxon>Pseudomonadota</taxon>
        <taxon>Gammaproteobacteria</taxon>
        <taxon>Enterobacterales</taxon>
        <taxon>Morganellaceae</taxon>
        <taxon>Xenorhabdus</taxon>
    </lineage>
</organism>
<protein>
    <submittedName>
        <fullName evidence="3">Hydrogen cyanide synthase HcnC</fullName>
    </submittedName>
</protein>
<dbReference type="Pfam" id="PF01266">
    <property type="entry name" value="DAO"/>
    <property type="match status" value="1"/>
</dbReference>
<feature type="domain" description="FAD dependent oxidoreductase" evidence="2">
    <location>
        <begin position="5"/>
        <end position="343"/>
    </location>
</feature>
<reference evidence="3 4" key="1">
    <citation type="journal article" date="2017" name="Nat. Microbiol.">
        <title>Natural product diversity associated with the nematode symbionts Photorhabdus and Xenorhabdus.</title>
        <authorList>
            <person name="Tobias N.J."/>
            <person name="Wolff H."/>
            <person name="Djahanschiri B."/>
            <person name="Grundmann F."/>
            <person name="Kronenwerth M."/>
            <person name="Shi Y.M."/>
            <person name="Simonyi S."/>
            <person name="Grun P."/>
            <person name="Shapiro-Ilan D."/>
            <person name="Pidot S.J."/>
            <person name="Stinear T.P."/>
            <person name="Ebersberger I."/>
            <person name="Bode H.B."/>
        </authorList>
    </citation>
    <scope>NUCLEOTIDE SEQUENCE [LARGE SCALE GENOMIC DNA]</scope>
    <source>
        <strain evidence="3 4">DSM 17904</strain>
    </source>
</reference>
<proteinExistence type="predicted"/>
<dbReference type="EMBL" id="NJAJ01000016">
    <property type="protein sequence ID" value="PHM65468.1"/>
    <property type="molecule type" value="Genomic_DNA"/>
</dbReference>
<sequence>MKENKIVIVGAGFVGTTLAWYLSTHYLSNGDKGKIILIDKGLLGNGVTKQSFAWLNVSYGKTGADRKLRQQALNEWHELDKQTNGKLNVNWSGAISWQETEYATRQFIDDHNKSGFKITSLTKDELLVLEPQLSSYPDIAAFATEEGAVDPIHATQFLLQEAIKNGVIYLPETEVNSINHNGKLITGVTTSQKTIHAEQVVLTAGVGTISLMETLGETAYLSFSPSIIAQYQHQANVPFVRHIISTPDLEVRPVSETRLLVAEDYISAQPEHSAMCIAQKALTVIKESFIGSDSLCLEQASVGIRPMPDDGMPIVGKVADYQGLYMISMHTAITLAPLICRLAQEEIINGTEQTELKPFRIARFVPENK</sequence>
<dbReference type="PANTHER" id="PTHR13847">
    <property type="entry name" value="SARCOSINE DEHYDROGENASE-RELATED"/>
    <property type="match status" value="1"/>
</dbReference>
<keyword evidence="1" id="KW-0560">Oxidoreductase</keyword>
<dbReference type="InterPro" id="IPR036188">
    <property type="entry name" value="FAD/NAD-bd_sf"/>
</dbReference>
<dbReference type="GO" id="GO:0016491">
    <property type="term" value="F:oxidoreductase activity"/>
    <property type="evidence" value="ECO:0007669"/>
    <property type="project" value="UniProtKB-KW"/>
</dbReference>
<name>A0A2D0KQ01_9GAMM</name>